<accession>A0A1S6HLK9</accession>
<organism evidence="2 3">
    <name type="scientific">Shewanella psychrophila</name>
    <dbReference type="NCBI Taxonomy" id="225848"/>
    <lineage>
        <taxon>Bacteria</taxon>
        <taxon>Pseudomonadati</taxon>
        <taxon>Pseudomonadota</taxon>
        <taxon>Gammaproteobacteria</taxon>
        <taxon>Alteromonadales</taxon>
        <taxon>Shewanellaceae</taxon>
        <taxon>Shewanella</taxon>
    </lineage>
</organism>
<dbReference type="KEGG" id="spsw:Sps_01234"/>
<dbReference type="InterPro" id="IPR036249">
    <property type="entry name" value="Thioredoxin-like_sf"/>
</dbReference>
<dbReference type="CDD" id="cd03025">
    <property type="entry name" value="DsbA_FrnE_like"/>
    <property type="match status" value="1"/>
</dbReference>
<evidence type="ECO:0000259" key="1">
    <source>
        <dbReference type="Pfam" id="PF01323"/>
    </source>
</evidence>
<dbReference type="STRING" id="225848.Sps_01234"/>
<dbReference type="Pfam" id="PF01323">
    <property type="entry name" value="DSBA"/>
    <property type="match status" value="1"/>
</dbReference>
<dbReference type="GO" id="GO:0016491">
    <property type="term" value="F:oxidoreductase activity"/>
    <property type="evidence" value="ECO:0007669"/>
    <property type="project" value="InterPro"/>
</dbReference>
<proteinExistence type="predicted"/>
<evidence type="ECO:0000313" key="2">
    <source>
        <dbReference type="EMBL" id="AQS36403.1"/>
    </source>
</evidence>
<sequence>MELNHLSKINNGNTLSDKLLSGKTAREKSTHKKPRVYYVYDPMCSWCWGYAPTWSKLRAALEESGIWVEYRLGGLAPDSDLLMPDEMKAFLEQTWHKIAAQLGTEFNFDFWRQCQPRRSTYPACRAALIAREAGLEQLMLEGIQQAYYLKAMNPSDLSTLISIAASIGIGPKEFALQLSSEAINHRLMTEIHKVQALPIQGFPSLVLEHNGSLSPIPLDYLDYQTSYRHLINSLNNGLNKME</sequence>
<dbReference type="Gene3D" id="1.10.472.60">
    <property type="entry name" value="putative protein disulfide isomerase domain"/>
    <property type="match status" value="1"/>
</dbReference>
<keyword evidence="3" id="KW-1185">Reference proteome</keyword>
<gene>
    <name evidence="2" type="ORF">Sps_01234</name>
</gene>
<dbReference type="PANTHER" id="PTHR13887">
    <property type="entry name" value="GLUTATHIONE S-TRANSFERASE KAPPA"/>
    <property type="match status" value="1"/>
</dbReference>
<dbReference type="OrthoDB" id="9813770at2"/>
<dbReference type="SUPFAM" id="SSF52833">
    <property type="entry name" value="Thioredoxin-like"/>
    <property type="match status" value="1"/>
</dbReference>
<dbReference type="EMBL" id="CP014782">
    <property type="protein sequence ID" value="AQS36403.1"/>
    <property type="molecule type" value="Genomic_DNA"/>
</dbReference>
<dbReference type="RefSeq" id="WP_077751724.1">
    <property type="nucleotide sequence ID" value="NZ_CP014782.1"/>
</dbReference>
<dbReference type="Gene3D" id="3.40.30.10">
    <property type="entry name" value="Glutaredoxin"/>
    <property type="match status" value="1"/>
</dbReference>
<protein>
    <recommendedName>
        <fullName evidence="1">DSBA-like thioredoxin domain-containing protein</fullName>
    </recommendedName>
</protein>
<dbReference type="Proteomes" id="UP000189545">
    <property type="component" value="Chromosome"/>
</dbReference>
<evidence type="ECO:0000313" key="3">
    <source>
        <dbReference type="Proteomes" id="UP000189545"/>
    </source>
</evidence>
<dbReference type="AlphaFoldDB" id="A0A1S6HLK9"/>
<reference evidence="2 3" key="1">
    <citation type="submission" date="2016-03" db="EMBL/GenBank/DDBJ databases">
        <title>Complete genome sequence of Shewanella psychrophila WP2, a deep sea bacterium isolated from west Pacific sediment.</title>
        <authorList>
            <person name="Xu G."/>
            <person name="Jian H."/>
        </authorList>
    </citation>
    <scope>NUCLEOTIDE SEQUENCE [LARGE SCALE GENOMIC DNA]</scope>
    <source>
        <strain evidence="2 3">WP2</strain>
    </source>
</reference>
<dbReference type="PANTHER" id="PTHR13887:SF54">
    <property type="entry name" value="DSBA FAMILY PROTEIN"/>
    <property type="match status" value="1"/>
</dbReference>
<feature type="domain" description="DSBA-like thioredoxin" evidence="1">
    <location>
        <begin position="38"/>
        <end position="210"/>
    </location>
</feature>
<name>A0A1S6HLK9_9GAMM</name>
<dbReference type="InterPro" id="IPR001853">
    <property type="entry name" value="DSBA-like_thioredoxin_dom"/>
</dbReference>